<organism evidence="3 4">
    <name type="scientific">Mesorhizobium ciceri biovar biserrulae (strain HAMBI 2942 / LMG 23838 / WSM1271)</name>
    <dbReference type="NCBI Taxonomy" id="765698"/>
    <lineage>
        <taxon>Bacteria</taxon>
        <taxon>Pseudomonadati</taxon>
        <taxon>Pseudomonadota</taxon>
        <taxon>Alphaproteobacteria</taxon>
        <taxon>Hyphomicrobiales</taxon>
        <taxon>Phyllobacteriaceae</taxon>
        <taxon>Mesorhizobium</taxon>
    </lineage>
</organism>
<dbReference type="PATRIC" id="fig|765698.3.peg.2229"/>
<dbReference type="Proteomes" id="UP000007471">
    <property type="component" value="Chromosome"/>
</dbReference>
<gene>
    <name evidence="3" type="ordered locus">Mesci_1775</name>
</gene>
<name>E8TCT7_MESCW</name>
<feature type="domain" description="Autotransporter" evidence="2">
    <location>
        <begin position="2466"/>
        <end position="2770"/>
    </location>
</feature>
<evidence type="ECO:0000313" key="3">
    <source>
        <dbReference type="EMBL" id="ADV10929.1"/>
    </source>
</evidence>
<feature type="compositionally biased region" description="Polar residues" evidence="1">
    <location>
        <begin position="112"/>
        <end position="121"/>
    </location>
</feature>
<dbReference type="EMBL" id="CP002447">
    <property type="protein sequence ID" value="ADV10929.1"/>
    <property type="molecule type" value="Genomic_DNA"/>
</dbReference>
<feature type="region of interest" description="Disordered" evidence="1">
    <location>
        <begin position="1588"/>
        <end position="1608"/>
    </location>
</feature>
<dbReference type="eggNOG" id="COG4625">
    <property type="taxonomic scope" value="Bacteria"/>
</dbReference>
<evidence type="ECO:0000256" key="1">
    <source>
        <dbReference type="SAM" id="MobiDB-lite"/>
    </source>
</evidence>
<proteinExistence type="predicted"/>
<dbReference type="eggNOG" id="COG5342">
    <property type="taxonomic scope" value="Bacteria"/>
</dbReference>
<evidence type="ECO:0000259" key="2">
    <source>
        <dbReference type="PROSITE" id="PS51208"/>
    </source>
</evidence>
<dbReference type="OrthoDB" id="8099850at2"/>
<feature type="region of interest" description="Disordered" evidence="1">
    <location>
        <begin position="81"/>
        <end position="121"/>
    </location>
</feature>
<dbReference type="InterPro" id="IPR005546">
    <property type="entry name" value="Autotransporte_beta"/>
</dbReference>
<dbReference type="InterPro" id="IPR036709">
    <property type="entry name" value="Autotransporte_beta_dom_sf"/>
</dbReference>
<dbReference type="HOGENOM" id="CLU_000254_0_0_5"/>
<evidence type="ECO:0000313" key="4">
    <source>
        <dbReference type="Proteomes" id="UP000007471"/>
    </source>
</evidence>
<dbReference type="PROSITE" id="PS51208">
    <property type="entry name" value="AUTOTRANSPORTER"/>
    <property type="match status" value="1"/>
</dbReference>
<sequence length="2770" mass="260396">MALFTERVAVLSCASADDGSARACSEEVLRDAAATQKGLPGRPNQCLATLPKRIARLLCATALVGLVFPYAQSPVHAQQLSINTDGAPGDNGDDGIGTADAGDGHSPVAPATGTNSVGRTTSGEAAFVGSARGGRGGDGGSAVHATAVPPFVEIKGGKGGDGAKGGTVDITNNASGALETSGDNAPGILGDASGGDGGNGAWAFAIAVGGKGGVGGRGGDGGTATVTTTIESNIITHGVNSNGITVNSSGGRGGNGGLGAAIGAGKGGNGGNGGFGGDAKGDNAGSISTDGAFSKGMLVRSAGGVAGDGASGFGIVGNGGNGGVPTIGGNAEGINSGTITTRGDFASGMVVQSVGGGGGDGGGGLGLFGGGGAGTDGNDGRAATGTNTGNITTSGLGAIGMLVESVGGGGGDGGGAIGLVSIGGKASGGGQGDTATGNIGGVIKTGVDGNGGDGAHGILIQSVGGGGGNGGYAIGVAPAISVAIGGGGGTGGKGGVVNVNQAGNGVTVETNGRSASGIIAQSVGGGGGNGGGAIAIGGLVGVSVGGSGDAAGDGDKVNYNVANAKVTTLGDDSIGVLMQSVGGGGGNGGFALSGSTVAAVGVGGSGGKAGKGGVVDATVGGTVNTSGDRSTGIVAQSIGGGGGNGGFSGAASFGASVGVGGSGAGGGDADAVTLRTADGAMQSITTDGADSAGLIVQSVGGGGGNGGFSGTLSAIAGFGMGGRGGAAGKGVATEATYNGSVETFRERSAGIIVQSIGGGGGNGGGQFGLSVNASVGIGGSGAGGGEAGTAKFFSTTTLDVTTHQSDSAGVIVQSVGGGGGNGGFSLNGAGLVAAVSIGGKAGTASDAKAVTVGINSGLIHTLGDRSTGIIAQSIGGGGGNGGGTASAGLGANVTIGGKGGGGGTGWTVDVTNGAAVHTEGVQSHGILAQSIGGGGGSGGFAVSVGGPSFSLGGDGASGGGSKKVYVENTGLISTDKDMSIGIFAQSVGGSGGDGGFAMAAGAFAAVGIGGKGGAGGAAGEVEVKNTTNITTVGSLSHGILAQSVGGGGGNGGSVGTFAVGLFGAASVAIGGGGGDGNLSNQVTVTHKGDIHVGGMGSKAILAQSVGGSGGNGGSAYSGAVSAGLYVSASVGVAVGGEGGNGGNGGKVTVRADGNLIADTDAAGSGGIVAQSIGGGGGNGGRAATISGAASTGVSVSLGVTVGGWGGDGGKSDLVIVDSGMNGGGSIVTKGANAIGILAQSVAGSGGNGGDSWGAAGGFGVNASINATVTIGGGGGKGNISGDVAVHNAMTIKTGGDMSAAIVAQSIGGGGGNGGATNGATADLGTENGVNVAVNVGVGGAGGTGNKSGAVDVTNSANLTTDGDYSSGIVAQSIGGGGGMGGATNTQAFHVGGTAGTSVTANVSIGGNGGEGNDAACAADAGGNATCFDGKVGVAVDNLGEIRTSGFNSVGILAMSIGGGGGGGGSASTKEDIVGPGDAGETSVGIGAAIALGAGGAGNGGTVSVTNRNLIVTDGADSYGISANSIGGGGGVGGSSSSGVLGTYAIGGSLGGAGGKGGNGNQVDVVNMAGATIWTKQERSIGIFAQSVGGGGGAGGAGESKGKSDGGEVAVNLSLGGSGEVGGNGGKVNVENSGIIQTDKANSHGILAQSIGGSGGVGGASGTSSTDSKIAITLSLGGAGGAGGTSDKVHVQNFQSGSILTQDDNSHGIFAQSVGGGGGAGGAGSTETGKAETAVTMYIGGQGGSGSIGGEVEVNNFGKIETLGYISHGIFAQSIGGGGGASGAATGASEADMTIGGGASIPNGIPIPVVGDPNDPDNEADGGKVTVTNDGEIITHKDGSYGIFAQSIGGGGGYGGTVSSDFAGSDSFALSLGGKGGNGGDGGDVRVEVSGSIETFGARAHGVVAQSVGGGGGVGGDAKGKTSNALGIGGLGGNGGDGGDVTVIRTGTITTHGVDAVAIIAQSVGGGGGIGGAGFGRFGATADGGSGIDNNTIGFNTFAGAKGNGGTVTIQQDGEIVTDGERAHGIVAQAVGGGGGLAGTLSTGAAGSGGGIGDAAAATATAMSQVWVKGASSYAMFGQSATGIGDAHAVTLTAGDSLFAQGAGSVAAYGESTANGAKGNITINLNGHYTIGGAGTGVAAMLVGGANNALTNHSLLYAMGATPTFEIQAADIQAFQTFLLAPGPVVPTNAILESLLDDFSPLAITGTSGDDHVDNSRLGDTLGRVIGNIDLGGGNNSFHNFADASMVGLKAIDLGGGLFTNDGLYTNQGIGVVAKVDVGGGFKQNLSGDFVTDVDLNNQITDALALTAAGDFNGEAPLNFLSIDKLFTEYVVANGSGMTDSGIAAKTLHPAVGFNFQFRVDGGTDLVLYADNPTFLELAQDPGSGTTDPGVFQMAQYLDDVEAASTPDNPMARLINMLRFLPNEEELGAALTRLTPHYAVHTFDMINREADMMLEAARECTGVPAYKNPDGRCVWATISPQAEYGRDAGAGTTSRDDVLKTMSLGGIGEIGQNWSLGATIGRTEFDSKIGFNGDLLSETTGEAWQAYALAKYTNKNYFVDFALGGGTGSFKGERDTHIDPAFYIPGETLAGDYLDEVMLPGIGSSVTYTQKTAMFGGSARLGFTREMGAFYLQPTVQFDARWLRVSGTEEGSVAAFNFDGSANTYYSATPAIEIGTDIALSDIASLRVYGKAGAEFSNKEWEIEGRFAAAENLPGNPALHLTEAVDSPLYRVGAGLELNGVNGVGMSVRYNGAFGETVKQNAISASLKVSF</sequence>
<feature type="compositionally biased region" description="Gly residues" evidence="1">
    <location>
        <begin position="1588"/>
        <end position="1598"/>
    </location>
</feature>
<reference evidence="4" key="1">
    <citation type="submission" date="2011-01" db="EMBL/GenBank/DDBJ databases">
        <title>Complete sequence of chromosome of Mesorhizobium ciceri bv. biserrulae WSM1271.</title>
        <authorList>
            <person name="Lucas S."/>
            <person name="Copeland A."/>
            <person name="Lapidus A."/>
            <person name="Cheng J.-F."/>
            <person name="Goodwin L."/>
            <person name="Pitluck S."/>
            <person name="Teshima H."/>
            <person name="Detter J.C."/>
            <person name="Han C."/>
            <person name="Tapia R."/>
            <person name="Land M."/>
            <person name="Hauser L."/>
            <person name="Kyrpides N."/>
            <person name="Ivanova N."/>
            <person name="Nandasena K."/>
            <person name="Reeve W.G."/>
            <person name="Howieson J.G."/>
            <person name="O'Hara G."/>
            <person name="Tiwari R.P."/>
            <person name="Woyke T."/>
        </authorList>
    </citation>
    <scope>NUCLEOTIDE SEQUENCE [LARGE SCALE GENOMIC DNA]</scope>
    <source>
        <strain evidence="4">HAMBI 2942 / LMG 23838 / WSM1271</strain>
    </source>
</reference>
<protein>
    <submittedName>
        <fullName evidence="3">Outer membrane autotransporter barrel domain protein</fullName>
    </submittedName>
</protein>
<accession>E8TCT7</accession>
<dbReference type="STRING" id="765698.Mesci_1775"/>
<dbReference type="SMART" id="SM00869">
    <property type="entry name" value="Autotransporter"/>
    <property type="match status" value="1"/>
</dbReference>
<dbReference type="SUPFAM" id="SSF103515">
    <property type="entry name" value="Autotransporter"/>
    <property type="match status" value="1"/>
</dbReference>
<dbReference type="KEGG" id="mci:Mesci_1775"/>